<accession>A0ACD4D9H4</accession>
<dbReference type="Proteomes" id="UP001061991">
    <property type="component" value="Chromosome"/>
</dbReference>
<name>A0ACD4D9H4_9HYPH</name>
<proteinExistence type="predicted"/>
<dbReference type="EMBL" id="CP104973">
    <property type="protein sequence ID" value="UXN62447.1"/>
    <property type="molecule type" value="Genomic_DNA"/>
</dbReference>
<organism evidence="1 2">
    <name type="scientific">Phyllobacterium zundukense</name>
    <dbReference type="NCBI Taxonomy" id="1867719"/>
    <lineage>
        <taxon>Bacteria</taxon>
        <taxon>Pseudomonadati</taxon>
        <taxon>Pseudomonadota</taxon>
        <taxon>Alphaproteobacteria</taxon>
        <taxon>Hyphomicrobiales</taxon>
        <taxon>Phyllobacteriaceae</taxon>
        <taxon>Phyllobacterium</taxon>
    </lineage>
</organism>
<protein>
    <submittedName>
        <fullName evidence="1">Uncharacterized protein</fullName>
    </submittedName>
</protein>
<sequence length="270" mass="31221">MAEPKVLTSLTDFLFNTPLYTKYKLTKGSAPLLALYSKQELRLDGFCKTCGKDSTFVLHGERIGDAFDDIETRFTYDDVTVRCTRVSTHSYKYNLLINRLIIQKVGQYPSLADIAIDETREKYKSVLKGDNWSELYKAIGLAAHGEGIGSFVYLRRVFERLIQSRFDEYKEQEGWDDAQFNVRMEDKIQLLKDHLPEFLVENKRIYGIFSQGIHELDNDACLRFYEAGKESIIMILEEDLRHKEKLELKSKFSKLIAQFDGKPEGAIPES</sequence>
<gene>
    <name evidence="1" type="ORF">N8E88_20960</name>
</gene>
<evidence type="ECO:0000313" key="1">
    <source>
        <dbReference type="EMBL" id="UXN62447.1"/>
    </source>
</evidence>
<keyword evidence="2" id="KW-1185">Reference proteome</keyword>
<reference evidence="1" key="1">
    <citation type="submission" date="2022-09" db="EMBL/GenBank/DDBJ databases">
        <title>Interaction between co-microsymbionts with complementary sets of symbiotic genes in legume-rhizobium systems.</title>
        <authorList>
            <person name="Safronova V."/>
            <person name="Sazanova A."/>
            <person name="Afonin A."/>
            <person name="Chirak E."/>
        </authorList>
    </citation>
    <scope>NUCLEOTIDE SEQUENCE</scope>
    <source>
        <strain evidence="1">A18/3m</strain>
    </source>
</reference>
<evidence type="ECO:0000313" key="2">
    <source>
        <dbReference type="Proteomes" id="UP001061991"/>
    </source>
</evidence>